<evidence type="ECO:0000256" key="4">
    <source>
        <dbReference type="ARBA" id="ARBA00022807"/>
    </source>
</evidence>
<keyword evidence="3" id="KW-0378">Hydrolase</keyword>
<dbReference type="EMBL" id="JAANNP010000007">
    <property type="protein sequence ID" value="NHC14530.1"/>
    <property type="molecule type" value="Genomic_DNA"/>
</dbReference>
<evidence type="ECO:0000313" key="7">
    <source>
        <dbReference type="EMBL" id="NHC14530.1"/>
    </source>
</evidence>
<feature type="signal peptide" evidence="5">
    <location>
        <begin position="1"/>
        <end position="32"/>
    </location>
</feature>
<name>A0ABX0GVG3_9ACTN</name>
<reference evidence="7 8" key="1">
    <citation type="submission" date="2020-03" db="EMBL/GenBank/DDBJ databases">
        <title>Two novel Motilibacter sp.</title>
        <authorList>
            <person name="Liu S."/>
        </authorList>
    </citation>
    <scope>NUCLEOTIDE SEQUENCE [LARGE SCALE GENOMIC DNA]</scope>
    <source>
        <strain evidence="7 8">E257</strain>
    </source>
</reference>
<dbReference type="PANTHER" id="PTHR47053">
    <property type="entry name" value="MUREIN DD-ENDOPEPTIDASE MEPH-RELATED"/>
    <property type="match status" value="1"/>
</dbReference>
<organism evidence="7 8">
    <name type="scientific">Motilibacter deserti</name>
    <dbReference type="NCBI Taxonomy" id="2714956"/>
    <lineage>
        <taxon>Bacteria</taxon>
        <taxon>Bacillati</taxon>
        <taxon>Actinomycetota</taxon>
        <taxon>Actinomycetes</taxon>
        <taxon>Motilibacterales</taxon>
        <taxon>Motilibacteraceae</taxon>
        <taxon>Motilibacter</taxon>
    </lineage>
</organism>
<dbReference type="InterPro" id="IPR038765">
    <property type="entry name" value="Papain-like_cys_pep_sf"/>
</dbReference>
<comment type="caution">
    <text evidence="7">The sequence shown here is derived from an EMBL/GenBank/DDBJ whole genome shotgun (WGS) entry which is preliminary data.</text>
</comment>
<dbReference type="Proteomes" id="UP000800981">
    <property type="component" value="Unassembled WGS sequence"/>
</dbReference>
<dbReference type="PANTHER" id="PTHR47053:SF1">
    <property type="entry name" value="MUREIN DD-ENDOPEPTIDASE MEPH-RELATED"/>
    <property type="match status" value="1"/>
</dbReference>
<keyword evidence="4" id="KW-0788">Thiol protease</keyword>
<evidence type="ECO:0000259" key="6">
    <source>
        <dbReference type="PROSITE" id="PS51935"/>
    </source>
</evidence>
<protein>
    <submittedName>
        <fullName evidence="7">NlpC/P60 family protein</fullName>
    </submittedName>
</protein>
<dbReference type="PROSITE" id="PS51935">
    <property type="entry name" value="NLPC_P60"/>
    <property type="match status" value="1"/>
</dbReference>
<sequence length="179" mass="18519">MSSAARFSLRSAALLLALLGALLVAPAAPASAAATTSADASPAAKPVTRSAKAPAARAAALRAARVKTVLSTAAKLRGRPYRYGATGPRAFDCSGYVGFVMKRAGKSLPRTSAAQYASSKKINKSAMKPGDLVFFKHGSRVYHVAVYAGHGRIWHARQPGQGVALTRITASSWAAGRVL</sequence>
<dbReference type="RefSeq" id="WP_166282149.1">
    <property type="nucleotide sequence ID" value="NZ_JAANNP010000007.1"/>
</dbReference>
<evidence type="ECO:0000256" key="1">
    <source>
        <dbReference type="ARBA" id="ARBA00007074"/>
    </source>
</evidence>
<proteinExistence type="inferred from homology"/>
<dbReference type="InterPro" id="IPR000064">
    <property type="entry name" value="NLP_P60_dom"/>
</dbReference>
<keyword evidence="2" id="KW-0645">Protease</keyword>
<dbReference type="Gene3D" id="3.90.1720.10">
    <property type="entry name" value="endopeptidase domain like (from Nostoc punctiforme)"/>
    <property type="match status" value="1"/>
</dbReference>
<feature type="domain" description="NlpC/P60" evidence="6">
    <location>
        <begin position="63"/>
        <end position="179"/>
    </location>
</feature>
<accession>A0ABX0GVG3</accession>
<feature type="chain" id="PRO_5045853545" evidence="5">
    <location>
        <begin position="33"/>
        <end position="179"/>
    </location>
</feature>
<dbReference type="InterPro" id="IPR051202">
    <property type="entry name" value="Peptidase_C40"/>
</dbReference>
<dbReference type="Pfam" id="PF00877">
    <property type="entry name" value="NLPC_P60"/>
    <property type="match status" value="1"/>
</dbReference>
<gene>
    <name evidence="7" type="ORF">G9H71_12155</name>
</gene>
<evidence type="ECO:0000313" key="8">
    <source>
        <dbReference type="Proteomes" id="UP000800981"/>
    </source>
</evidence>
<evidence type="ECO:0000256" key="3">
    <source>
        <dbReference type="ARBA" id="ARBA00022801"/>
    </source>
</evidence>
<evidence type="ECO:0000256" key="5">
    <source>
        <dbReference type="SAM" id="SignalP"/>
    </source>
</evidence>
<keyword evidence="8" id="KW-1185">Reference proteome</keyword>
<keyword evidence="5" id="KW-0732">Signal</keyword>
<comment type="similarity">
    <text evidence="1">Belongs to the peptidase C40 family.</text>
</comment>
<evidence type="ECO:0000256" key="2">
    <source>
        <dbReference type="ARBA" id="ARBA00022670"/>
    </source>
</evidence>
<dbReference type="SUPFAM" id="SSF54001">
    <property type="entry name" value="Cysteine proteinases"/>
    <property type="match status" value="1"/>
</dbReference>